<organism evidence="4 5">
    <name type="scientific">Clavelina lepadiformis</name>
    <name type="common">Light-bulb sea squirt</name>
    <name type="synonym">Ascidia lepadiformis</name>
    <dbReference type="NCBI Taxonomy" id="159417"/>
    <lineage>
        <taxon>Eukaryota</taxon>
        <taxon>Metazoa</taxon>
        <taxon>Chordata</taxon>
        <taxon>Tunicata</taxon>
        <taxon>Ascidiacea</taxon>
        <taxon>Aplousobranchia</taxon>
        <taxon>Clavelinidae</taxon>
        <taxon>Clavelina</taxon>
    </lineage>
</organism>
<comment type="similarity">
    <text evidence="1">Belongs to the UPF0400 (RTT103) family.</text>
</comment>
<feature type="region of interest" description="Disordered" evidence="2">
    <location>
        <begin position="507"/>
        <end position="547"/>
    </location>
</feature>
<evidence type="ECO:0000313" key="5">
    <source>
        <dbReference type="Proteomes" id="UP001642483"/>
    </source>
</evidence>
<feature type="domain" description="CID" evidence="3">
    <location>
        <begin position="2"/>
        <end position="132"/>
    </location>
</feature>
<feature type="compositionally biased region" description="Polar residues" evidence="2">
    <location>
        <begin position="841"/>
        <end position="852"/>
    </location>
</feature>
<feature type="region of interest" description="Disordered" evidence="2">
    <location>
        <begin position="708"/>
        <end position="816"/>
    </location>
</feature>
<dbReference type="SUPFAM" id="SSF48464">
    <property type="entry name" value="ENTH/VHS domain"/>
    <property type="match status" value="1"/>
</dbReference>
<feature type="compositionally biased region" description="Pro residues" evidence="2">
    <location>
        <begin position="671"/>
        <end position="681"/>
    </location>
</feature>
<dbReference type="PANTHER" id="PTHR12460:SF40">
    <property type="entry name" value="REGULATION OF NUCLEAR PRE-MRNA DOMAIN-CONTAINING PROTEIN 2"/>
    <property type="match status" value="1"/>
</dbReference>
<evidence type="ECO:0000256" key="2">
    <source>
        <dbReference type="SAM" id="MobiDB-lite"/>
    </source>
</evidence>
<sequence length="1020" mass="111976">MAKSFNVDALVKKLKNVSNTQDSIPMLSLWIIHHKSHHKLIVDTWLDVLKKSKTSHKLTLLYLANDVIQNCNRKKAPVFKDSFSDVLPEAVTVLRDAAIKSNVQRVVKIWAKRGIFDVEFTDQLLAALITNRAPEKLRNKLLIEYKTSHLIDEVKKFKALEDEIESDQNRLKSLRVDVSSSDAIRKLKDKSGGEKFSKEFEESATQLENFLERFEMYIERRKSLLELLEQGTVYYHAQYHEAKIVVNAYKNFEGRVNKMKRGLDKVVASLPTSSADVQHDSRGEDMEMSDDDKELGNKPSKIVAMDTRILGSQKVPPSENASTTVTSAAEDVIKLLALELETIKNSNEPASSSKSTVTGLVNRPGLRGASDNTADSMMTDVSRTSLTITRPIAQSVPDVNKGSEPNTPGTVSPPSPTGSPELNISSPPRQQSLESRLADIFNDAVVAGADKVQSAASVESDSDSDTSKLIKRATASASEKNLGATFLPGLGNLDEIKPSDIKLSIVNDTKPPSSEYQSASAGTNITTSSHNNSQPPTTVNQASSSATNQSIPVIGGLTRVSGPPLDGSSTPTLDENPYTSTTQYNINSHSGLISPPRFSGDALTFLTRFMGQATKTELNSSEAASVAVLPSNPTPSSADGHYHSWPPTTQSTNDISPTWMPAWPRQAPLPQSWPQPGLPPLPPASFTSVALPPPPPVFSWPSAGVPSLPTWPQPTPSRSEQTWNSTSQKRESNALLAENSTPKKLKWDGDKDYRGNQDDKVSSTSSPKSSFQGESSVNIANRRNSNLITLSSETNAPKPATSSESKEEKKSNVYEPMAMLRKNMRSNSEDGKLEMADIFPNPTSNVSPTVKSVPSLGECRNSQDTWQRKTYDSLGNPVVSDAAASVCKETFKPQNFENPPNVPYHPPPRFPRGRGTSFSPLQPPPRIPPPPNRFRPPVADLARAENELLQYELNLLAEERIRDAEILRDVTIREELGPPGGRGWRTGPPPRSPYMRPRLHRPPRQIAPLRGSRPMPRMHY</sequence>
<dbReference type="Proteomes" id="UP001642483">
    <property type="component" value="Unassembled WGS sequence"/>
</dbReference>
<feature type="compositionally biased region" description="Polar residues" evidence="2">
    <location>
        <begin position="347"/>
        <end position="359"/>
    </location>
</feature>
<name>A0ABP0GL33_CLALP</name>
<dbReference type="Pfam" id="PF16566">
    <property type="entry name" value="CREPT"/>
    <property type="match status" value="1"/>
</dbReference>
<keyword evidence="5" id="KW-1185">Reference proteome</keyword>
<feature type="compositionally biased region" description="Polar residues" evidence="2">
    <location>
        <begin position="771"/>
        <end position="795"/>
    </location>
</feature>
<feature type="region of interest" description="Disordered" evidence="2">
    <location>
        <begin position="347"/>
        <end position="430"/>
    </location>
</feature>
<feature type="compositionally biased region" description="Polar residues" evidence="2">
    <location>
        <begin position="716"/>
        <end position="727"/>
    </location>
</feature>
<reference evidence="4 5" key="1">
    <citation type="submission" date="2024-02" db="EMBL/GenBank/DDBJ databases">
        <authorList>
            <person name="Daric V."/>
            <person name="Darras S."/>
        </authorList>
    </citation>
    <scope>NUCLEOTIDE SEQUENCE [LARGE SCALE GENOMIC DNA]</scope>
</reference>
<comment type="caution">
    <text evidence="4">The sequence shown here is derived from an EMBL/GenBank/DDBJ whole genome shotgun (WGS) entry which is preliminary data.</text>
</comment>
<dbReference type="Gene3D" id="1.25.40.90">
    <property type="match status" value="1"/>
</dbReference>
<feature type="compositionally biased region" description="Polar residues" evidence="2">
    <location>
        <begin position="646"/>
        <end position="656"/>
    </location>
</feature>
<feature type="region of interest" description="Disordered" evidence="2">
    <location>
        <begin position="631"/>
        <end position="681"/>
    </location>
</feature>
<protein>
    <recommendedName>
        <fullName evidence="3">CID domain-containing protein</fullName>
    </recommendedName>
</protein>
<feature type="region of interest" description="Disordered" evidence="2">
    <location>
        <begin position="891"/>
        <end position="932"/>
    </location>
</feature>
<feature type="compositionally biased region" description="Basic and acidic residues" evidence="2">
    <location>
        <begin position="745"/>
        <end position="761"/>
    </location>
</feature>
<dbReference type="Pfam" id="PF04818">
    <property type="entry name" value="CID"/>
    <property type="match status" value="1"/>
</dbReference>
<evidence type="ECO:0000256" key="1">
    <source>
        <dbReference type="ARBA" id="ARBA00034310"/>
    </source>
</evidence>
<gene>
    <name evidence="4" type="ORF">CVLEPA_LOCUS23901</name>
</gene>
<dbReference type="SMART" id="SM00582">
    <property type="entry name" value="RPR"/>
    <property type="match status" value="1"/>
</dbReference>
<evidence type="ECO:0000313" key="4">
    <source>
        <dbReference type="EMBL" id="CAK8691334.1"/>
    </source>
</evidence>
<dbReference type="InterPro" id="IPR032337">
    <property type="entry name" value="RPRD1A/B_C"/>
</dbReference>
<accession>A0ABP0GL33</accession>
<dbReference type="PROSITE" id="PS51391">
    <property type="entry name" value="CID"/>
    <property type="match status" value="1"/>
</dbReference>
<dbReference type="EMBL" id="CAWYQH010000119">
    <property type="protein sequence ID" value="CAK8691334.1"/>
    <property type="molecule type" value="Genomic_DNA"/>
</dbReference>
<dbReference type="CDD" id="cd16981">
    <property type="entry name" value="CID_RPRD_like"/>
    <property type="match status" value="1"/>
</dbReference>
<feature type="region of interest" description="Disordered" evidence="2">
    <location>
        <begin position="978"/>
        <end position="1020"/>
    </location>
</feature>
<feature type="compositionally biased region" description="Pro residues" evidence="2">
    <location>
        <begin position="921"/>
        <end position="932"/>
    </location>
</feature>
<feature type="compositionally biased region" description="Pro residues" evidence="2">
    <location>
        <begin position="900"/>
        <end position="910"/>
    </location>
</feature>
<dbReference type="InterPro" id="IPR006569">
    <property type="entry name" value="CID_dom"/>
</dbReference>
<dbReference type="InterPro" id="IPR008942">
    <property type="entry name" value="ENTH_VHS"/>
</dbReference>
<feature type="region of interest" description="Disordered" evidence="2">
    <location>
        <begin position="272"/>
        <end position="298"/>
    </location>
</feature>
<feature type="region of interest" description="Disordered" evidence="2">
    <location>
        <begin position="838"/>
        <end position="861"/>
    </location>
</feature>
<dbReference type="PANTHER" id="PTHR12460">
    <property type="entry name" value="CYCLIN-DEPENDENT KINASE INHIBITOR-RELATED PROTEIN"/>
    <property type="match status" value="1"/>
</dbReference>
<evidence type="ECO:0000259" key="3">
    <source>
        <dbReference type="PROSITE" id="PS51391"/>
    </source>
</evidence>
<dbReference type="Gene3D" id="6.10.250.2560">
    <property type="match status" value="1"/>
</dbReference>
<proteinExistence type="inferred from homology"/>
<feature type="compositionally biased region" description="Polar residues" evidence="2">
    <location>
        <begin position="370"/>
        <end position="388"/>
    </location>
</feature>